<dbReference type="Pfam" id="PF03764">
    <property type="entry name" value="EFG_IV"/>
    <property type="match status" value="1"/>
</dbReference>
<dbReference type="SMART" id="SM00838">
    <property type="entry name" value="EFG_C"/>
    <property type="match status" value="1"/>
</dbReference>
<evidence type="ECO:0000259" key="5">
    <source>
        <dbReference type="SMART" id="SM00889"/>
    </source>
</evidence>
<evidence type="ECO:0000313" key="7">
    <source>
        <dbReference type="Proteomes" id="UP001168883"/>
    </source>
</evidence>
<dbReference type="InterPro" id="IPR000640">
    <property type="entry name" value="EFG_V-like"/>
</dbReference>
<comment type="caution">
    <text evidence="6">The sequence shown here is derived from an EMBL/GenBank/DDBJ whole genome shotgun (WGS) entry which is preliminary data.</text>
</comment>
<keyword evidence="7" id="KW-1185">Reference proteome</keyword>
<dbReference type="InterPro" id="IPR047872">
    <property type="entry name" value="EFG_IV"/>
</dbReference>
<evidence type="ECO:0008006" key="8">
    <source>
        <dbReference type="Google" id="ProtNLM"/>
    </source>
</evidence>
<dbReference type="PANTHER" id="PTHR43261">
    <property type="entry name" value="TRANSLATION ELONGATION FACTOR G-RELATED"/>
    <property type="match status" value="1"/>
</dbReference>
<evidence type="ECO:0000256" key="2">
    <source>
        <dbReference type="ARBA" id="ARBA00022917"/>
    </source>
</evidence>
<evidence type="ECO:0000259" key="4">
    <source>
        <dbReference type="SMART" id="SM00838"/>
    </source>
</evidence>
<dbReference type="InterPro" id="IPR035647">
    <property type="entry name" value="EFG_III/V"/>
</dbReference>
<evidence type="ECO:0000313" key="6">
    <source>
        <dbReference type="EMBL" id="MDO3678890.1"/>
    </source>
</evidence>
<name>A0ABT8VD26_9BACL</name>
<proteinExistence type="predicted"/>
<evidence type="ECO:0000256" key="1">
    <source>
        <dbReference type="ARBA" id="ARBA00022741"/>
    </source>
</evidence>
<dbReference type="EMBL" id="JAUMKJ010000021">
    <property type="protein sequence ID" value="MDO3678890.1"/>
    <property type="molecule type" value="Genomic_DNA"/>
</dbReference>
<evidence type="ECO:0000256" key="3">
    <source>
        <dbReference type="ARBA" id="ARBA00023134"/>
    </source>
</evidence>
<dbReference type="SUPFAM" id="SSF54980">
    <property type="entry name" value="EF-G C-terminal domain-like"/>
    <property type="match status" value="1"/>
</dbReference>
<dbReference type="SMART" id="SM00889">
    <property type="entry name" value="EFG_IV"/>
    <property type="match status" value="1"/>
</dbReference>
<dbReference type="PANTHER" id="PTHR43261:SF1">
    <property type="entry name" value="RIBOSOME-RELEASING FACTOR 2, MITOCHONDRIAL"/>
    <property type="match status" value="1"/>
</dbReference>
<keyword evidence="3" id="KW-0342">GTP-binding</keyword>
<accession>A0ABT8VD26</accession>
<feature type="domain" description="Translation elongation factor EFG/EF2" evidence="5">
    <location>
        <begin position="38"/>
        <end position="157"/>
    </location>
</feature>
<dbReference type="InterPro" id="IPR014721">
    <property type="entry name" value="Ribsml_uS5_D2-typ_fold_subgr"/>
</dbReference>
<dbReference type="SUPFAM" id="SSF54211">
    <property type="entry name" value="Ribosomal protein S5 domain 2-like"/>
    <property type="match status" value="1"/>
</dbReference>
<dbReference type="Gene3D" id="3.30.70.240">
    <property type="match status" value="1"/>
</dbReference>
<keyword evidence="2" id="KW-0648">Protein biosynthesis</keyword>
<dbReference type="CDD" id="cd01434">
    <property type="entry name" value="EFG_mtEFG1_IV"/>
    <property type="match status" value="1"/>
</dbReference>
<dbReference type="Proteomes" id="UP001168883">
    <property type="component" value="Unassembled WGS sequence"/>
</dbReference>
<dbReference type="InterPro" id="IPR020568">
    <property type="entry name" value="Ribosomal_Su5_D2-typ_SF"/>
</dbReference>
<dbReference type="Pfam" id="PF00679">
    <property type="entry name" value="EFG_C"/>
    <property type="match status" value="1"/>
</dbReference>
<keyword evidence="1" id="KW-0547">Nucleotide-binding</keyword>
<reference evidence="6" key="1">
    <citation type="submission" date="2023-07" db="EMBL/GenBank/DDBJ databases">
        <authorList>
            <person name="Aktuganov G."/>
            <person name="Boyko T."/>
            <person name="Delegan Y."/>
            <person name="Galimzianova N."/>
            <person name="Gilvanova E."/>
            <person name="Korobov V."/>
            <person name="Kuzmina L."/>
            <person name="Melentiev A."/>
            <person name="Milman P."/>
            <person name="Ryabova A."/>
            <person name="Stupak E."/>
            <person name="Yasakov T."/>
            <person name="Zharikova N."/>
            <person name="Zhurenko E."/>
        </authorList>
    </citation>
    <scope>NUCLEOTIDE SEQUENCE</scope>
    <source>
        <strain evidence="6">IB-739</strain>
    </source>
</reference>
<organism evidence="6 7">
    <name type="scientific">Paenibacillus ehimensis</name>
    <dbReference type="NCBI Taxonomy" id="79264"/>
    <lineage>
        <taxon>Bacteria</taxon>
        <taxon>Bacillati</taxon>
        <taxon>Bacillota</taxon>
        <taxon>Bacilli</taxon>
        <taxon>Bacillales</taxon>
        <taxon>Paenibacillaceae</taxon>
        <taxon>Paenibacillus</taxon>
    </lineage>
</organism>
<feature type="domain" description="Elongation factor EFG" evidence="4">
    <location>
        <begin position="159"/>
        <end position="246"/>
    </location>
</feature>
<gene>
    <name evidence="6" type="ORF">Q3C12_17930</name>
</gene>
<sequence length="284" mass="32214">MKPVSKRSLQVTGNNISIALLTVCQASFHLDIDALKPQALYKETIRKAVKSEGRFVRQSSSIGRYGHCWIELEPKLRDTGNEFVNNIVDENVIPSEYIPSVHEGIQRAMTCGVLGKFPVVDVKVTLYNGSFHQSDSNQMSYGIAGLMAFKNGMKQAAPVILEPIMKLTVEAAECNLPDVINEIPSMWGRTEEIESKDGLSIWTADVPLRELMNFTETLNFKIGGRGNCSAVFGYYDEIPENRKETIIHESSLRDAYYQDLFFWSKWGQEDEEHYVNNFIESLWE</sequence>
<dbReference type="InterPro" id="IPR005517">
    <property type="entry name" value="Transl_elong_EFG/EF2_IV"/>
</dbReference>
<dbReference type="Gene3D" id="3.30.230.10">
    <property type="match status" value="1"/>
</dbReference>
<protein>
    <recommendedName>
        <fullName evidence="8">Elongation factor G</fullName>
    </recommendedName>
</protein>